<accession>A0ABQ9XSL8</accession>
<reference evidence="1 2" key="1">
    <citation type="journal article" date="2022" name="bioRxiv">
        <title>Genomics of Preaxostyla Flagellates Illuminates Evolutionary Transitions and the Path Towards Mitochondrial Loss.</title>
        <authorList>
            <person name="Novak L.V.F."/>
            <person name="Treitli S.C."/>
            <person name="Pyrih J."/>
            <person name="Halakuc P."/>
            <person name="Pipaliya S.V."/>
            <person name="Vacek V."/>
            <person name="Brzon O."/>
            <person name="Soukal P."/>
            <person name="Eme L."/>
            <person name="Dacks J.B."/>
            <person name="Karnkowska A."/>
            <person name="Elias M."/>
            <person name="Hampl V."/>
        </authorList>
    </citation>
    <scope>NUCLEOTIDE SEQUENCE [LARGE SCALE GENOMIC DNA]</scope>
    <source>
        <strain evidence="1">NAU3</strain>
        <tissue evidence="1">Gut</tissue>
    </source>
</reference>
<name>A0ABQ9XSL8_9EUKA</name>
<sequence>MLVFLLSAMIDDEGGFVMSFSDPPTLPHTMRTICSHLTHPNNRRVLNSLTIAFGVCSGKKGKLPSILLKLSLPSLFSPIGLINLTKIYENSLFVSSRVQPDPSFSVVAVDFTADKQTPTVCVHPNIHHPIFGSSLPPSKFSEIDPIPHATPSESRSPCASSDRLWRGGDTLHILSAPHTSTLLQWRQCLLQHEERTSNLIHLCHTRPTQTGNPPLVLPLLCTHLDYNFVMMNHTPPTQSIRLPEMVDLILRVFLAVLDAVEFVAAHSLIDHDLDLHRISLLQNDSNTLQLLQSLAASAPSPTNSPCGCDRTIPSPHPSSLFPTNTFTSDPLFWVPPFPLNRHTAVLTCLADAEQTHTHSLLPLLPSNPTSISSFASSLSTLSTTIPLPFTVSISEFRSLIQVKSCGNEESSDSVAG</sequence>
<proteinExistence type="predicted"/>
<keyword evidence="2" id="KW-1185">Reference proteome</keyword>
<organism evidence="1 2">
    <name type="scientific">Blattamonas nauphoetae</name>
    <dbReference type="NCBI Taxonomy" id="2049346"/>
    <lineage>
        <taxon>Eukaryota</taxon>
        <taxon>Metamonada</taxon>
        <taxon>Preaxostyla</taxon>
        <taxon>Oxymonadida</taxon>
        <taxon>Blattamonas</taxon>
    </lineage>
</organism>
<dbReference type="EMBL" id="JARBJD010000082">
    <property type="protein sequence ID" value="KAK2954147.1"/>
    <property type="molecule type" value="Genomic_DNA"/>
</dbReference>
<evidence type="ECO:0000313" key="1">
    <source>
        <dbReference type="EMBL" id="KAK2954147.1"/>
    </source>
</evidence>
<protein>
    <submittedName>
        <fullName evidence="1">Uncharacterized protein</fullName>
    </submittedName>
</protein>
<comment type="caution">
    <text evidence="1">The sequence shown here is derived from an EMBL/GenBank/DDBJ whole genome shotgun (WGS) entry which is preliminary data.</text>
</comment>
<evidence type="ECO:0000313" key="2">
    <source>
        <dbReference type="Proteomes" id="UP001281761"/>
    </source>
</evidence>
<dbReference type="Proteomes" id="UP001281761">
    <property type="component" value="Unassembled WGS sequence"/>
</dbReference>
<gene>
    <name evidence="1" type="ORF">BLNAU_10964</name>
</gene>